<keyword evidence="7" id="KW-0675">Receptor</keyword>
<evidence type="ECO:0000313" key="7">
    <source>
        <dbReference type="EMBL" id="MBE9668763.1"/>
    </source>
</evidence>
<dbReference type="Pfam" id="PF07715">
    <property type="entry name" value="Plug"/>
    <property type="match status" value="1"/>
</dbReference>
<sequence>MKLTTLFLVLALVQVSAKSFSQRITLDENNAPLKKVLRAIESQSGYVFFYDSKDVKQKVNIHISDASIEDALTECFKNIALSYKIVDKTILLQQRPVTAAMAEAAFAPITVRGKVIDSKGVPLIGATIRSKKSNKAVVADVNGTFEIKDIPADDILLITYTGYVSKEIAANDPSLSNVVLLEDIKAVNEVVVVGYGTQKRVNLTGAVAQISSEDLGYHPTPNIANSLQGLLPGLNIQANTGNPGDKPDINIRGFNSVNGGSPLILIDGIQGDIDRVNPLDVETVTVLKDAASAAIYGARGSFGVILITTKKGKAGNTVVNYTNNFGRTTPIVRTDYISDPYEYGKIVDAFLSGYNGTNYTNYTDADYAKERQVADGTLAPFNEKQADGSYKFFGKTNWYDMLFRKWQPSQTHNLSISGGNDKVQGYLSGRAYNVGTIQANVDAKLIKYNIKGNLNYNINKWLSISDNIQVSTADMTEYGGSKAGYVSSTGIYNGNTYYFLFPFMPSSIDGVPYDFNGYGEVAALGDKSSFQKTYSEQFVNTLSARLTPIKDLVFNFDYSNTVNHAAVTTRENPITYLTTLKANLQTVGLNTLTEQRNRNYYNALNIYGTYSKSLFNDAHHFKLLLGYNQEDFSADNITAEQGNLLVSNLSSLNLGTNLLQATGNGSLWAIRGYFGRFNYDYKNKYLLEINGRYDGSSRFPITSRYGFFPSVSAGWYVSHEGFFKPLQKAIGSLKLRGSYGQLGNQNIDLYTFSQILSAGQTFWLANGAKLNYVGAPAPLPSVVTWENSKTIDFGADLGLFNDHFNVSFDWYEKNVSGMYVPGQPLPSVFGASEPKENIASLRDRGFELQLSYNTNFDLAGSPLRLKTTFSLYNFVGVITKYPNPSGLMSAFYEGQKLGDIYGYHIDGQFQSDAEAAAYQAKFVNPATSLGQVYNYEINIVQNAQWKGLHAGDIKYVDVNGDGAINKGKNTVADHGDLVKIGNVMPKFPFGFNFSADWKNFDVMVAGTGVMHQDWYPTGDIYWGPYERPYLSFIRKDLITNAWTPENPGNTYPQAVRGYASLGTLRSLGEINDYYLTNVGYLRVKNLTIGYTFPLKLTKKAGIDRLRVYFTGENLFTWSFGGLTKYIDPETAGSGIDYSSPQNVYTSASSGAIARAGESYPLGKVYSLGLSITL</sequence>
<dbReference type="SUPFAM" id="SSF49464">
    <property type="entry name" value="Carboxypeptidase regulatory domain-like"/>
    <property type="match status" value="1"/>
</dbReference>
<dbReference type="Proteomes" id="UP000632774">
    <property type="component" value="Unassembled WGS sequence"/>
</dbReference>
<keyword evidence="8" id="KW-1185">Reference proteome</keyword>
<dbReference type="SMART" id="SM00965">
    <property type="entry name" value="STN"/>
    <property type="match status" value="1"/>
</dbReference>
<comment type="caution">
    <text evidence="7">The sequence shown here is derived from an EMBL/GenBank/DDBJ whole genome shotgun (WGS) entry which is preliminary data.</text>
</comment>
<keyword evidence="4" id="KW-0812">Transmembrane</keyword>
<evidence type="ECO:0000256" key="3">
    <source>
        <dbReference type="ARBA" id="ARBA00023237"/>
    </source>
</evidence>
<dbReference type="InterPro" id="IPR023996">
    <property type="entry name" value="TonB-dep_OMP_SusC/RagA"/>
</dbReference>
<dbReference type="Gene3D" id="2.170.130.10">
    <property type="entry name" value="TonB-dependent receptor, plug domain"/>
    <property type="match status" value="1"/>
</dbReference>
<dbReference type="InterPro" id="IPR037066">
    <property type="entry name" value="Plug_dom_sf"/>
</dbReference>
<dbReference type="Pfam" id="PF13715">
    <property type="entry name" value="CarbopepD_reg_2"/>
    <property type="match status" value="1"/>
</dbReference>
<feature type="domain" description="Secretin/TonB short N-terminal" evidence="6">
    <location>
        <begin position="46"/>
        <end position="95"/>
    </location>
</feature>
<dbReference type="SUPFAM" id="SSF56935">
    <property type="entry name" value="Porins"/>
    <property type="match status" value="1"/>
</dbReference>
<keyword evidence="2 4" id="KW-0472">Membrane</keyword>
<evidence type="ECO:0000256" key="4">
    <source>
        <dbReference type="PROSITE-ProRule" id="PRU01360"/>
    </source>
</evidence>
<evidence type="ECO:0000259" key="6">
    <source>
        <dbReference type="SMART" id="SM00965"/>
    </source>
</evidence>
<feature type="signal peptide" evidence="5">
    <location>
        <begin position="1"/>
        <end position="17"/>
    </location>
</feature>
<keyword evidence="4" id="KW-1134">Transmembrane beta strand</keyword>
<dbReference type="RefSeq" id="WP_194108301.1">
    <property type="nucleotide sequence ID" value="NZ_JBHTID010000004.1"/>
</dbReference>
<evidence type="ECO:0000256" key="2">
    <source>
        <dbReference type="ARBA" id="ARBA00023136"/>
    </source>
</evidence>
<dbReference type="Gene3D" id="3.55.50.30">
    <property type="match status" value="1"/>
</dbReference>
<reference evidence="7 8" key="1">
    <citation type="submission" date="2020-10" db="EMBL/GenBank/DDBJ databases">
        <title>Mucilaginibacter mali sp. nov., isolated from rhizosphere soil of apple orchard.</title>
        <authorList>
            <person name="Lee J.-S."/>
            <person name="Kim H.S."/>
            <person name="Kim J.-S."/>
        </authorList>
    </citation>
    <scope>NUCLEOTIDE SEQUENCE [LARGE SCALE GENOMIC DNA]</scope>
    <source>
        <strain evidence="7 8">KCTC 23157</strain>
    </source>
</reference>
<evidence type="ECO:0000256" key="1">
    <source>
        <dbReference type="ARBA" id="ARBA00022448"/>
    </source>
</evidence>
<keyword evidence="1 4" id="KW-0813">Transport</keyword>
<keyword evidence="5" id="KW-0732">Signal</keyword>
<protein>
    <submittedName>
        <fullName evidence="7">TonB-dependent receptor</fullName>
    </submittedName>
</protein>
<name>A0ABR9XN29_9SPHI</name>
<evidence type="ECO:0000256" key="5">
    <source>
        <dbReference type="SAM" id="SignalP"/>
    </source>
</evidence>
<feature type="chain" id="PRO_5047013920" evidence="5">
    <location>
        <begin position="18"/>
        <end position="1173"/>
    </location>
</feature>
<dbReference type="InterPro" id="IPR008969">
    <property type="entry name" value="CarboxyPept-like_regulatory"/>
</dbReference>
<dbReference type="NCBIfam" id="TIGR04056">
    <property type="entry name" value="OMP_RagA_SusC"/>
    <property type="match status" value="1"/>
</dbReference>
<dbReference type="Pfam" id="PF07660">
    <property type="entry name" value="STN"/>
    <property type="match status" value="1"/>
</dbReference>
<dbReference type="EMBL" id="JADFFM010000002">
    <property type="protein sequence ID" value="MBE9668763.1"/>
    <property type="molecule type" value="Genomic_DNA"/>
</dbReference>
<comment type="subcellular location">
    <subcellularLocation>
        <location evidence="4">Cell outer membrane</location>
        <topology evidence="4">Multi-pass membrane protein</topology>
    </subcellularLocation>
</comment>
<keyword evidence="3 4" id="KW-0998">Cell outer membrane</keyword>
<dbReference type="InterPro" id="IPR012910">
    <property type="entry name" value="Plug_dom"/>
</dbReference>
<gene>
    <name evidence="7" type="ORF">IRJ18_20515</name>
</gene>
<dbReference type="InterPro" id="IPR011662">
    <property type="entry name" value="Secretin/TonB_short_N"/>
</dbReference>
<dbReference type="InterPro" id="IPR039426">
    <property type="entry name" value="TonB-dep_rcpt-like"/>
</dbReference>
<accession>A0ABR9XN29</accession>
<evidence type="ECO:0000313" key="8">
    <source>
        <dbReference type="Proteomes" id="UP000632774"/>
    </source>
</evidence>
<comment type="similarity">
    <text evidence="4">Belongs to the TonB-dependent receptor family.</text>
</comment>
<dbReference type="PROSITE" id="PS52016">
    <property type="entry name" value="TONB_DEPENDENT_REC_3"/>
    <property type="match status" value="1"/>
</dbReference>
<proteinExistence type="inferred from homology"/>
<dbReference type="NCBIfam" id="TIGR04057">
    <property type="entry name" value="SusC_RagA_signa"/>
    <property type="match status" value="1"/>
</dbReference>
<organism evidence="7 8">
    <name type="scientific">Mucilaginibacter boryungensis</name>
    <dbReference type="NCBI Taxonomy" id="768480"/>
    <lineage>
        <taxon>Bacteria</taxon>
        <taxon>Pseudomonadati</taxon>
        <taxon>Bacteroidota</taxon>
        <taxon>Sphingobacteriia</taxon>
        <taxon>Sphingobacteriales</taxon>
        <taxon>Sphingobacteriaceae</taxon>
        <taxon>Mucilaginibacter</taxon>
    </lineage>
</organism>
<dbReference type="InterPro" id="IPR023997">
    <property type="entry name" value="TonB-dep_OMP_SusC/RagA_CS"/>
</dbReference>